<keyword evidence="8" id="KW-0472">Membrane</keyword>
<evidence type="ECO:0000256" key="8">
    <source>
        <dbReference type="SAM" id="Phobius"/>
    </source>
</evidence>
<comment type="caution">
    <text evidence="9">The sequence shown here is derived from an EMBL/GenBank/DDBJ whole genome shotgun (WGS) entry which is preliminary data.</text>
</comment>
<dbReference type="Gene3D" id="3.40.50.1240">
    <property type="entry name" value="Phosphoglycerate mutase-like"/>
    <property type="match status" value="1"/>
</dbReference>
<evidence type="ECO:0000256" key="6">
    <source>
        <dbReference type="ARBA" id="ARBA00023157"/>
    </source>
</evidence>
<dbReference type="PROSITE" id="PS00616">
    <property type="entry name" value="HIS_ACID_PHOSPHAT_1"/>
    <property type="match status" value="1"/>
</dbReference>
<dbReference type="CDD" id="cd07061">
    <property type="entry name" value="HP_HAP_like"/>
    <property type="match status" value="1"/>
</dbReference>
<evidence type="ECO:0000256" key="2">
    <source>
        <dbReference type="ARBA" id="ARBA00005375"/>
    </source>
</evidence>
<keyword evidence="8" id="KW-0812">Transmembrane</keyword>
<protein>
    <recommendedName>
        <fullName evidence="3">acid phosphatase</fullName>
        <ecNumber evidence="3">3.1.3.2</ecNumber>
    </recommendedName>
</protein>
<evidence type="ECO:0000256" key="3">
    <source>
        <dbReference type="ARBA" id="ARBA00012646"/>
    </source>
</evidence>
<sequence>MGRLKMKGHHSAVLCFKRERIVKSSFLLILFLFILSVIITPTYAKEKDMELRLVQVLFRHGARNPIDPYPADPYKDESFWPEGFSQLTKIGKQQHYALGKYFRVRYNNFLNSSYSPYEIYVQASDVDRTLMSAEVDLAGLYPPNSGEVWNDKIQWQPIPVHTKPLNSDNIVRMSAPCPKLQRLIDAFNQGPEMSQIYNENRELFEYLEKNAGKPIRTLQDVDYLYDDLFIENLHNYSLPDWTKKVFPGNAFLNLTALSFKVITWNAEMKRLKAGPLVKELVSHFHEKSIGSEKMDHRRKLFMYSGHDTTVASLLNSLGMYNDIPPPYACAVMLELYRNISSGSHSVKIFYRNDTKSDPYLLTLPGCNSSCPLDSFMELTQSVIPLNWESECESGFLGLNGISLAALILGSFFSVLLIVSMLAVALAKRKKMNNPAYPYLHLQMEDEDA</sequence>
<dbReference type="EMBL" id="LNIX01000002">
    <property type="protein sequence ID" value="OXA60999.1"/>
    <property type="molecule type" value="Genomic_DNA"/>
</dbReference>
<dbReference type="InterPro" id="IPR000560">
    <property type="entry name" value="His_Pase_clade-2"/>
</dbReference>
<dbReference type="Pfam" id="PF00328">
    <property type="entry name" value="His_Phos_2"/>
    <property type="match status" value="1"/>
</dbReference>
<dbReference type="EC" id="3.1.3.2" evidence="3"/>
<organism evidence="9 10">
    <name type="scientific">Folsomia candida</name>
    <name type="common">Springtail</name>
    <dbReference type="NCBI Taxonomy" id="158441"/>
    <lineage>
        <taxon>Eukaryota</taxon>
        <taxon>Metazoa</taxon>
        <taxon>Ecdysozoa</taxon>
        <taxon>Arthropoda</taxon>
        <taxon>Hexapoda</taxon>
        <taxon>Collembola</taxon>
        <taxon>Entomobryomorpha</taxon>
        <taxon>Isotomoidea</taxon>
        <taxon>Isotomidae</taxon>
        <taxon>Proisotominae</taxon>
        <taxon>Folsomia</taxon>
    </lineage>
</organism>
<feature type="transmembrane region" description="Helical" evidence="8">
    <location>
        <begin position="401"/>
        <end position="426"/>
    </location>
</feature>
<dbReference type="InterPro" id="IPR029033">
    <property type="entry name" value="His_PPase_superfam"/>
</dbReference>
<dbReference type="AlphaFoldDB" id="A0A226EU01"/>
<keyword evidence="6" id="KW-1015">Disulfide bond</keyword>
<dbReference type="PANTHER" id="PTHR11567:SF211">
    <property type="entry name" value="PROSTATIC ACID PHOSPHATASE"/>
    <property type="match status" value="1"/>
</dbReference>
<name>A0A226EU01_FOLCA</name>
<keyword evidence="4" id="KW-0732">Signal</keyword>
<evidence type="ECO:0000313" key="9">
    <source>
        <dbReference type="EMBL" id="OXA60999.1"/>
    </source>
</evidence>
<accession>A0A226EU01</accession>
<reference evidence="9 10" key="1">
    <citation type="submission" date="2015-12" db="EMBL/GenBank/DDBJ databases">
        <title>The genome of Folsomia candida.</title>
        <authorList>
            <person name="Faddeeva A."/>
            <person name="Derks M.F."/>
            <person name="Anvar Y."/>
            <person name="Smit S."/>
            <person name="Van Straalen N."/>
            <person name="Roelofs D."/>
        </authorList>
    </citation>
    <scope>NUCLEOTIDE SEQUENCE [LARGE SCALE GENOMIC DNA]</scope>
    <source>
        <strain evidence="9 10">VU population</strain>
        <tissue evidence="9">Whole body</tissue>
    </source>
</reference>
<gene>
    <name evidence="9" type="ORF">Fcan01_04949</name>
</gene>
<proteinExistence type="inferred from homology"/>
<comment type="catalytic activity">
    <reaction evidence="1">
        <text>a phosphate monoester + H2O = an alcohol + phosphate</text>
        <dbReference type="Rhea" id="RHEA:15017"/>
        <dbReference type="ChEBI" id="CHEBI:15377"/>
        <dbReference type="ChEBI" id="CHEBI:30879"/>
        <dbReference type="ChEBI" id="CHEBI:43474"/>
        <dbReference type="ChEBI" id="CHEBI:67140"/>
        <dbReference type="EC" id="3.1.3.2"/>
    </reaction>
</comment>
<evidence type="ECO:0000256" key="4">
    <source>
        <dbReference type="ARBA" id="ARBA00022729"/>
    </source>
</evidence>
<comment type="similarity">
    <text evidence="2">Belongs to the histidine acid phosphatase family.</text>
</comment>
<keyword evidence="5" id="KW-0378">Hydrolase</keyword>
<dbReference type="InterPro" id="IPR033379">
    <property type="entry name" value="Acid_Pase_AS"/>
</dbReference>
<evidence type="ECO:0000256" key="1">
    <source>
        <dbReference type="ARBA" id="ARBA00000032"/>
    </source>
</evidence>
<evidence type="ECO:0000256" key="5">
    <source>
        <dbReference type="ARBA" id="ARBA00022801"/>
    </source>
</evidence>
<keyword evidence="10" id="KW-1185">Reference proteome</keyword>
<dbReference type="Proteomes" id="UP000198287">
    <property type="component" value="Unassembled WGS sequence"/>
</dbReference>
<evidence type="ECO:0000256" key="7">
    <source>
        <dbReference type="ARBA" id="ARBA00023180"/>
    </source>
</evidence>
<dbReference type="SUPFAM" id="SSF53254">
    <property type="entry name" value="Phosphoglycerate mutase-like"/>
    <property type="match status" value="1"/>
</dbReference>
<dbReference type="OMA" id="TYDTLHC"/>
<dbReference type="GO" id="GO:0003993">
    <property type="term" value="F:acid phosphatase activity"/>
    <property type="evidence" value="ECO:0007669"/>
    <property type="project" value="UniProtKB-EC"/>
</dbReference>
<keyword evidence="8" id="KW-1133">Transmembrane helix</keyword>
<dbReference type="InterPro" id="IPR050645">
    <property type="entry name" value="Histidine_acid_phosphatase"/>
</dbReference>
<dbReference type="OrthoDB" id="10257284at2759"/>
<evidence type="ECO:0000313" key="10">
    <source>
        <dbReference type="Proteomes" id="UP000198287"/>
    </source>
</evidence>
<keyword evidence="7" id="KW-0325">Glycoprotein</keyword>
<dbReference type="PROSITE" id="PS00778">
    <property type="entry name" value="HIS_ACID_PHOSPHAT_2"/>
    <property type="match status" value="1"/>
</dbReference>
<dbReference type="PANTHER" id="PTHR11567">
    <property type="entry name" value="ACID PHOSPHATASE-RELATED"/>
    <property type="match status" value="1"/>
</dbReference>